<accession>A0AAE1M9X7</accession>
<proteinExistence type="predicted"/>
<comment type="caution">
    <text evidence="1">The sequence shown here is derived from an EMBL/GenBank/DDBJ whole genome shotgun (WGS) entry which is preliminary data.</text>
</comment>
<evidence type="ECO:0000313" key="1">
    <source>
        <dbReference type="EMBL" id="KAK4259207.1"/>
    </source>
</evidence>
<protein>
    <submittedName>
        <fullName evidence="1">Uncharacterized protein</fullName>
    </submittedName>
</protein>
<gene>
    <name evidence="1" type="ORF">QN277_005562</name>
</gene>
<organism evidence="1 2">
    <name type="scientific">Acacia crassicarpa</name>
    <name type="common">northern wattle</name>
    <dbReference type="NCBI Taxonomy" id="499986"/>
    <lineage>
        <taxon>Eukaryota</taxon>
        <taxon>Viridiplantae</taxon>
        <taxon>Streptophyta</taxon>
        <taxon>Embryophyta</taxon>
        <taxon>Tracheophyta</taxon>
        <taxon>Spermatophyta</taxon>
        <taxon>Magnoliopsida</taxon>
        <taxon>eudicotyledons</taxon>
        <taxon>Gunneridae</taxon>
        <taxon>Pentapetalae</taxon>
        <taxon>rosids</taxon>
        <taxon>fabids</taxon>
        <taxon>Fabales</taxon>
        <taxon>Fabaceae</taxon>
        <taxon>Caesalpinioideae</taxon>
        <taxon>mimosoid clade</taxon>
        <taxon>Acacieae</taxon>
        <taxon>Acacia</taxon>
    </lineage>
</organism>
<dbReference type="Proteomes" id="UP001293593">
    <property type="component" value="Unassembled WGS sequence"/>
</dbReference>
<reference evidence="1" key="1">
    <citation type="submission" date="2023-10" db="EMBL/GenBank/DDBJ databases">
        <title>Chromosome-level genome of the transformable northern wattle, Acacia crassicarpa.</title>
        <authorList>
            <person name="Massaro I."/>
            <person name="Sinha N.R."/>
            <person name="Poethig S."/>
            <person name="Leichty A.R."/>
        </authorList>
    </citation>
    <scope>NUCLEOTIDE SEQUENCE</scope>
    <source>
        <strain evidence="1">Acra3RX</strain>
        <tissue evidence="1">Leaf</tissue>
    </source>
</reference>
<evidence type="ECO:0000313" key="2">
    <source>
        <dbReference type="Proteomes" id="UP001293593"/>
    </source>
</evidence>
<keyword evidence="2" id="KW-1185">Reference proteome</keyword>
<sequence>MAEQLATRTAILSNLNHSRLGIHLYEVANSKFIFCVTINNVKDSQHTSIVSHVASAQHMCLLVQLL</sequence>
<dbReference type="EMBL" id="JAWXYG010000011">
    <property type="protein sequence ID" value="KAK4259207.1"/>
    <property type="molecule type" value="Genomic_DNA"/>
</dbReference>
<dbReference type="AlphaFoldDB" id="A0AAE1M9X7"/>
<name>A0AAE1M9X7_9FABA</name>